<feature type="transmembrane region" description="Helical" evidence="1">
    <location>
        <begin position="134"/>
        <end position="152"/>
    </location>
</feature>
<keyword evidence="1" id="KW-0812">Transmembrane</keyword>
<dbReference type="EMBL" id="JABULH010000002">
    <property type="protein sequence ID" value="NTS64897.1"/>
    <property type="molecule type" value="Genomic_DNA"/>
</dbReference>
<evidence type="ECO:0000256" key="1">
    <source>
        <dbReference type="SAM" id="Phobius"/>
    </source>
</evidence>
<feature type="transmembrane region" description="Helical" evidence="1">
    <location>
        <begin position="159"/>
        <end position="179"/>
    </location>
</feature>
<accession>A0ABX2JF70</accession>
<feature type="transmembrane region" description="Helical" evidence="1">
    <location>
        <begin position="99"/>
        <end position="122"/>
    </location>
</feature>
<reference evidence="2 3" key="1">
    <citation type="submission" date="2020-06" db="EMBL/GenBank/DDBJ databases">
        <title>Sphingomonas hominis sp. nov., a member of the Sphingomonas, isolated from the hair of a 22-year-old girl.</title>
        <authorList>
            <person name="Zhang D.-F."/>
            <person name="Cui X.-W."/>
        </authorList>
    </citation>
    <scope>NUCLEOTIDE SEQUENCE [LARGE SCALE GENOMIC DNA]</scope>
    <source>
        <strain evidence="2 3">HHU CXW</strain>
    </source>
</reference>
<gene>
    <name evidence="2" type="ORF">HRV97_06955</name>
</gene>
<organism evidence="2 3">
    <name type="scientific">Sphingomonas hominis</name>
    <dbReference type="NCBI Taxonomy" id="2741495"/>
    <lineage>
        <taxon>Bacteria</taxon>
        <taxon>Pseudomonadati</taxon>
        <taxon>Pseudomonadota</taxon>
        <taxon>Alphaproteobacteria</taxon>
        <taxon>Sphingomonadales</taxon>
        <taxon>Sphingomonadaceae</taxon>
        <taxon>Sphingomonas</taxon>
    </lineage>
</organism>
<name>A0ABX2JF70_9SPHN</name>
<sequence length="180" mass="18655">MTAAAVLAVAAAMLLVRIGWQGPRGVAALGWALGATALVVLLMQDGAWGLSVGMVVGMPVALAFVLHAGWTSPARNVRAPREVPAISIPHHRRDIARRLAVFALAVPLAFAAAQWLAFGIQAAFRGGAALDGDAVVLTLFLQPVIWTALLTIQLTRARATQMIAAPLVAAVAGTMLWGVA</sequence>
<keyword evidence="3" id="KW-1185">Reference proteome</keyword>
<dbReference type="RefSeq" id="WP_174193316.1">
    <property type="nucleotide sequence ID" value="NZ_JABULH010000002.1"/>
</dbReference>
<evidence type="ECO:0000313" key="3">
    <source>
        <dbReference type="Proteomes" id="UP000621447"/>
    </source>
</evidence>
<protein>
    <recommendedName>
        <fullName evidence="4">MFS transporter</fullName>
    </recommendedName>
</protein>
<evidence type="ECO:0008006" key="4">
    <source>
        <dbReference type="Google" id="ProtNLM"/>
    </source>
</evidence>
<keyword evidence="1" id="KW-1133">Transmembrane helix</keyword>
<feature type="transmembrane region" description="Helical" evidence="1">
    <location>
        <begin position="48"/>
        <end position="70"/>
    </location>
</feature>
<keyword evidence="1" id="KW-0472">Membrane</keyword>
<dbReference type="Proteomes" id="UP000621447">
    <property type="component" value="Unassembled WGS sequence"/>
</dbReference>
<comment type="caution">
    <text evidence="2">The sequence shown here is derived from an EMBL/GenBank/DDBJ whole genome shotgun (WGS) entry which is preliminary data.</text>
</comment>
<proteinExistence type="predicted"/>
<evidence type="ECO:0000313" key="2">
    <source>
        <dbReference type="EMBL" id="NTS64897.1"/>
    </source>
</evidence>